<reference evidence="2 3" key="1">
    <citation type="submission" date="2021-06" db="EMBL/GenBank/DDBJ databases">
        <title>Caerostris darwini draft genome.</title>
        <authorList>
            <person name="Kono N."/>
            <person name="Arakawa K."/>
        </authorList>
    </citation>
    <scope>NUCLEOTIDE SEQUENCE [LARGE SCALE GENOMIC DNA]</scope>
</reference>
<protein>
    <submittedName>
        <fullName evidence="2">Transposon Tf2-11 polyprotein</fullName>
    </submittedName>
</protein>
<evidence type="ECO:0000256" key="1">
    <source>
        <dbReference type="SAM" id="SignalP"/>
    </source>
</evidence>
<feature type="chain" id="PRO_5043977472" evidence="1">
    <location>
        <begin position="21"/>
        <end position="93"/>
    </location>
</feature>
<keyword evidence="1" id="KW-0732">Signal</keyword>
<organism evidence="2 3">
    <name type="scientific">Caerostris darwini</name>
    <dbReference type="NCBI Taxonomy" id="1538125"/>
    <lineage>
        <taxon>Eukaryota</taxon>
        <taxon>Metazoa</taxon>
        <taxon>Ecdysozoa</taxon>
        <taxon>Arthropoda</taxon>
        <taxon>Chelicerata</taxon>
        <taxon>Arachnida</taxon>
        <taxon>Araneae</taxon>
        <taxon>Araneomorphae</taxon>
        <taxon>Entelegynae</taxon>
        <taxon>Araneoidea</taxon>
        <taxon>Araneidae</taxon>
        <taxon>Caerostris</taxon>
    </lineage>
</organism>
<sequence length="93" mass="10533">MNGIKLTSVILLGILAAVKEDLQRPLSELMNGLTLNLPKDMLDITVILPCDDDFITTLRNRMCQLNPFATSAHCSDKYYVNFSLKSCSHFFFF</sequence>
<feature type="signal peptide" evidence="1">
    <location>
        <begin position="1"/>
        <end position="20"/>
    </location>
</feature>
<name>A0AAV4PML6_9ARAC</name>
<evidence type="ECO:0000313" key="2">
    <source>
        <dbReference type="EMBL" id="GIX98334.1"/>
    </source>
</evidence>
<keyword evidence="3" id="KW-1185">Reference proteome</keyword>
<comment type="caution">
    <text evidence="2">The sequence shown here is derived from an EMBL/GenBank/DDBJ whole genome shotgun (WGS) entry which is preliminary data.</text>
</comment>
<dbReference type="Proteomes" id="UP001054837">
    <property type="component" value="Unassembled WGS sequence"/>
</dbReference>
<dbReference type="EMBL" id="BPLQ01003141">
    <property type="protein sequence ID" value="GIX98334.1"/>
    <property type="molecule type" value="Genomic_DNA"/>
</dbReference>
<accession>A0AAV4PML6</accession>
<dbReference type="AlphaFoldDB" id="A0AAV4PML6"/>
<gene>
    <name evidence="2" type="primary">Tf2-11_146</name>
    <name evidence="2" type="ORF">CDAR_186881</name>
</gene>
<proteinExistence type="predicted"/>
<evidence type="ECO:0000313" key="3">
    <source>
        <dbReference type="Proteomes" id="UP001054837"/>
    </source>
</evidence>